<evidence type="ECO:0000313" key="3">
    <source>
        <dbReference type="EMBL" id="ODP37170.1"/>
    </source>
</evidence>
<feature type="domain" description="Flavin reductase like" evidence="2">
    <location>
        <begin position="22"/>
        <end position="168"/>
    </location>
</feature>
<dbReference type="PANTHER" id="PTHR30466">
    <property type="entry name" value="FLAVIN REDUCTASE"/>
    <property type="match status" value="1"/>
</dbReference>
<keyword evidence="4" id="KW-1185">Reference proteome</keyword>
<dbReference type="Gene3D" id="2.30.110.10">
    <property type="entry name" value="Electron Transport, Fmn-binding Protein, Chain A"/>
    <property type="match status" value="1"/>
</dbReference>
<proteinExistence type="predicted"/>
<dbReference type="SMART" id="SM00903">
    <property type="entry name" value="Flavin_Reduct"/>
    <property type="match status" value="1"/>
</dbReference>
<name>A0A1E3LWJ9_9SPHN</name>
<dbReference type="GO" id="GO:0042602">
    <property type="term" value="F:riboflavin reductase (NADPH) activity"/>
    <property type="evidence" value="ECO:0007669"/>
    <property type="project" value="TreeGrafter"/>
</dbReference>
<dbReference type="PANTHER" id="PTHR30466:SF1">
    <property type="entry name" value="FMN REDUCTASE (NADH) RUTF"/>
    <property type="match status" value="1"/>
</dbReference>
<dbReference type="AlphaFoldDB" id="A0A1E3LWJ9"/>
<evidence type="ECO:0000313" key="4">
    <source>
        <dbReference type="Proteomes" id="UP000094487"/>
    </source>
</evidence>
<accession>A0A1E3LWJ9</accession>
<dbReference type="STRING" id="1888892.BFL28_02745"/>
<dbReference type="InterPro" id="IPR002563">
    <property type="entry name" value="Flavin_Rdtase-like_dom"/>
</dbReference>
<dbReference type="InterPro" id="IPR012349">
    <property type="entry name" value="Split_barrel_FMN-bd"/>
</dbReference>
<sequence>MNQAIETDPQDRIDSRAFRKVLGNVPTSVSIVTAQDGREPVGMIVGSLVSISLDPPLVGLFVDNRSRTLPALLNSREICVNVLPAEHAQLCRDFGVRRQTRFASSEWQREADGAPRLAGALAWISGRIERSLEIGDHHLIVIATEALEENPACTASEPLIFFRGDFALRPRGGTPVPARTG</sequence>
<reference evidence="3 4" key="1">
    <citation type="submission" date="2016-08" db="EMBL/GenBank/DDBJ databases">
        <title>Draft genome of the agarase producing Sphingomonas sp. MCT13.</title>
        <authorList>
            <person name="D'Andrea M.M."/>
            <person name="Rossolini G.M."/>
            <person name="Thaller M.C."/>
        </authorList>
    </citation>
    <scope>NUCLEOTIDE SEQUENCE [LARGE SCALE GENOMIC DNA]</scope>
    <source>
        <strain evidence="3 4">MCT13</strain>
    </source>
</reference>
<evidence type="ECO:0000256" key="1">
    <source>
        <dbReference type="ARBA" id="ARBA00023002"/>
    </source>
</evidence>
<dbReference type="InterPro" id="IPR050268">
    <property type="entry name" value="NADH-dep_flavin_reductase"/>
</dbReference>
<dbReference type="OrthoDB" id="9792858at2"/>
<organism evidence="3 4">
    <name type="scientific">Sphingomonas turrisvirgatae</name>
    <dbReference type="NCBI Taxonomy" id="1888892"/>
    <lineage>
        <taxon>Bacteria</taxon>
        <taxon>Pseudomonadati</taxon>
        <taxon>Pseudomonadota</taxon>
        <taxon>Alphaproteobacteria</taxon>
        <taxon>Sphingomonadales</taxon>
        <taxon>Sphingomonadaceae</taxon>
        <taxon>Sphingomonas</taxon>
    </lineage>
</organism>
<protein>
    <recommendedName>
        <fullName evidence="2">Flavin reductase like domain-containing protein</fullName>
    </recommendedName>
</protein>
<dbReference type="Proteomes" id="UP000094487">
    <property type="component" value="Unassembled WGS sequence"/>
</dbReference>
<gene>
    <name evidence="3" type="ORF">BFL28_02745</name>
</gene>
<dbReference type="Pfam" id="PF01613">
    <property type="entry name" value="Flavin_Reduct"/>
    <property type="match status" value="1"/>
</dbReference>
<comment type="caution">
    <text evidence="3">The sequence shown here is derived from an EMBL/GenBank/DDBJ whole genome shotgun (WGS) entry which is preliminary data.</text>
</comment>
<dbReference type="EMBL" id="MDDS01000035">
    <property type="protein sequence ID" value="ODP37170.1"/>
    <property type="molecule type" value="Genomic_DNA"/>
</dbReference>
<evidence type="ECO:0000259" key="2">
    <source>
        <dbReference type="SMART" id="SM00903"/>
    </source>
</evidence>
<dbReference type="SUPFAM" id="SSF50475">
    <property type="entry name" value="FMN-binding split barrel"/>
    <property type="match status" value="1"/>
</dbReference>
<dbReference type="RefSeq" id="WP_069320980.1">
    <property type="nucleotide sequence ID" value="NZ_MDDS01000035.1"/>
</dbReference>
<keyword evidence="1" id="KW-0560">Oxidoreductase</keyword>
<dbReference type="GO" id="GO:0010181">
    <property type="term" value="F:FMN binding"/>
    <property type="evidence" value="ECO:0007669"/>
    <property type="project" value="InterPro"/>
</dbReference>